<organism evidence="12 13">
    <name type="scientific">Puccinia striiformis</name>
    <dbReference type="NCBI Taxonomy" id="27350"/>
    <lineage>
        <taxon>Eukaryota</taxon>
        <taxon>Fungi</taxon>
        <taxon>Dikarya</taxon>
        <taxon>Basidiomycota</taxon>
        <taxon>Pucciniomycotina</taxon>
        <taxon>Pucciniomycetes</taxon>
        <taxon>Pucciniales</taxon>
        <taxon>Pucciniaceae</taxon>
        <taxon>Puccinia</taxon>
    </lineage>
</organism>
<sequence length="275" mass="30765">MSSVPTTKILWVAFGLMTISTATQWVLTTRQQQNTKLLHHISLTLSTLTLVTYYFILTDIDVRGSSIWIRDLQWILTFPLVLVELGLISGVSIQDLVIMVSPGAYAFVRELRTHDPKTSPIYLDICRNCYGFLGLEWDRNVCNRLPGNSPKAEQIEMAISFNGLDILILTSGRRSSARNSARVARFFNYLAVYVVVLGSFYPIIWSAPVDPFLEIALFSILDMLTKPIFATWVLIGVSIIPESNVVGANRYIEARIWNSIGGNVEEQLPGPGPEP</sequence>
<dbReference type="Proteomes" id="UP000238274">
    <property type="component" value="Unassembled WGS sequence"/>
</dbReference>
<evidence type="ECO:0000256" key="11">
    <source>
        <dbReference type="SAM" id="Phobius"/>
    </source>
</evidence>
<dbReference type="PANTHER" id="PTHR28286">
    <property type="match status" value="1"/>
</dbReference>
<reference evidence="13" key="3">
    <citation type="journal article" date="2018" name="Mol. Plant Microbe Interact.">
        <title>Genome sequence resources for the wheat stripe rust pathogen (Puccinia striiformis f. sp. tritici) and the barley stripe rust pathogen (Puccinia striiformis f. sp. hordei).</title>
        <authorList>
            <person name="Xia C."/>
            <person name="Wang M."/>
            <person name="Yin C."/>
            <person name="Cornejo O.E."/>
            <person name="Hulbert S.H."/>
            <person name="Chen X."/>
        </authorList>
    </citation>
    <scope>NUCLEOTIDE SEQUENCE [LARGE SCALE GENOMIC DNA]</scope>
    <source>
        <strain evidence="13">93TX-2</strain>
    </source>
</reference>
<dbReference type="AlphaFoldDB" id="A0A2S4UNJ9"/>
<feature type="transmembrane region" description="Helical" evidence="11">
    <location>
        <begin position="37"/>
        <end position="56"/>
    </location>
</feature>
<keyword evidence="13" id="KW-1185">Reference proteome</keyword>
<dbReference type="EMBL" id="PKSM01000288">
    <property type="protein sequence ID" value="POV98811.1"/>
    <property type="molecule type" value="Genomic_DNA"/>
</dbReference>
<keyword evidence="10" id="KW-0675">Receptor</keyword>
<keyword evidence="9 11" id="KW-0472">Membrane</keyword>
<dbReference type="OrthoDB" id="10261467at2759"/>
<keyword evidence="7 11" id="KW-1133">Transmembrane helix</keyword>
<keyword evidence="6" id="KW-0681">Retinal protein</keyword>
<dbReference type="GO" id="GO:0009881">
    <property type="term" value="F:photoreceptor activity"/>
    <property type="evidence" value="ECO:0007669"/>
    <property type="project" value="UniProtKB-KW"/>
</dbReference>
<comment type="caution">
    <text evidence="12">The sequence shown here is derived from an EMBL/GenBank/DDBJ whole genome shotgun (WGS) entry which is preliminary data.</text>
</comment>
<feature type="transmembrane region" description="Helical" evidence="11">
    <location>
        <begin position="76"/>
        <end position="108"/>
    </location>
</feature>
<reference evidence="13" key="2">
    <citation type="journal article" date="2018" name="BMC Genomics">
        <title>Genomic insights into host adaptation between the wheat stripe rust pathogen (Puccinia striiformis f. sp. tritici) and the barley stripe rust pathogen (Puccinia striiformis f. sp. hordei).</title>
        <authorList>
            <person name="Xia C."/>
            <person name="Wang M."/>
            <person name="Yin C."/>
            <person name="Cornejo O.E."/>
            <person name="Hulbert S.H."/>
            <person name="Chen X."/>
        </authorList>
    </citation>
    <scope>NUCLEOTIDE SEQUENCE [LARGE SCALE GENOMIC DNA]</scope>
    <source>
        <strain evidence="13">93TX-2</strain>
    </source>
</reference>
<dbReference type="GO" id="GO:0007602">
    <property type="term" value="P:phototransduction"/>
    <property type="evidence" value="ECO:0007669"/>
    <property type="project" value="UniProtKB-KW"/>
</dbReference>
<evidence type="ECO:0000313" key="12">
    <source>
        <dbReference type="EMBL" id="POV98811.1"/>
    </source>
</evidence>
<comment type="subcellular location">
    <subcellularLocation>
        <location evidence="1">Membrane</location>
        <topology evidence="1">Multi-pass membrane protein</topology>
    </subcellularLocation>
</comment>
<evidence type="ECO:0000256" key="4">
    <source>
        <dbReference type="ARBA" id="ARBA00022606"/>
    </source>
</evidence>
<dbReference type="VEuPathDB" id="FungiDB:PSTT_12008"/>
<feature type="transmembrane region" description="Helical" evidence="11">
    <location>
        <begin position="183"/>
        <end position="204"/>
    </location>
</feature>
<evidence type="ECO:0000256" key="10">
    <source>
        <dbReference type="ARBA" id="ARBA00023170"/>
    </source>
</evidence>
<evidence type="ECO:0000256" key="7">
    <source>
        <dbReference type="ARBA" id="ARBA00022989"/>
    </source>
</evidence>
<keyword evidence="3" id="KW-0600">Photoreceptor protein</keyword>
<dbReference type="GO" id="GO:0005783">
    <property type="term" value="C:endoplasmic reticulum"/>
    <property type="evidence" value="ECO:0007669"/>
    <property type="project" value="TreeGrafter"/>
</dbReference>
<evidence type="ECO:0000256" key="3">
    <source>
        <dbReference type="ARBA" id="ARBA00022543"/>
    </source>
</evidence>
<accession>A0A2S4UNJ9</accession>
<dbReference type="SUPFAM" id="SSF81321">
    <property type="entry name" value="Family A G protein-coupled receptor-like"/>
    <property type="match status" value="1"/>
</dbReference>
<dbReference type="Pfam" id="PF01036">
    <property type="entry name" value="Bac_rhodopsin"/>
    <property type="match status" value="1"/>
</dbReference>
<gene>
    <name evidence="12" type="ORF">PSHT_13854</name>
</gene>
<protein>
    <submittedName>
        <fullName evidence="12">Uncharacterized protein</fullName>
    </submittedName>
</protein>
<feature type="transmembrane region" description="Helical" evidence="11">
    <location>
        <begin position="216"/>
        <end position="240"/>
    </location>
</feature>
<evidence type="ECO:0000256" key="8">
    <source>
        <dbReference type="ARBA" id="ARBA00022991"/>
    </source>
</evidence>
<reference evidence="12 13" key="1">
    <citation type="submission" date="2017-12" db="EMBL/GenBank/DDBJ databases">
        <title>Gene loss provides genomic basis for host adaptation in cereal stripe rust fungi.</title>
        <authorList>
            <person name="Xia C."/>
        </authorList>
    </citation>
    <scope>NUCLEOTIDE SEQUENCE [LARGE SCALE GENOMIC DNA]</scope>
    <source>
        <strain evidence="12 13">93TX-2</strain>
    </source>
</reference>
<dbReference type="InterPro" id="IPR001425">
    <property type="entry name" value="Arc/bac/fun_rhodopsins"/>
</dbReference>
<comment type="similarity">
    <text evidence="2">Belongs to the archaeal/bacterial/fungal opsin family.</text>
</comment>
<evidence type="ECO:0000313" key="13">
    <source>
        <dbReference type="Proteomes" id="UP000238274"/>
    </source>
</evidence>
<dbReference type="GO" id="GO:0005886">
    <property type="term" value="C:plasma membrane"/>
    <property type="evidence" value="ECO:0007669"/>
    <property type="project" value="TreeGrafter"/>
</dbReference>
<feature type="transmembrane region" description="Helical" evidence="11">
    <location>
        <begin position="6"/>
        <end position="25"/>
    </location>
</feature>
<dbReference type="PANTHER" id="PTHR28286:SF2">
    <property type="entry name" value="BACTERIORHODOPSIN _OPSIN, NOPA (EUROFUNG)"/>
    <property type="match status" value="1"/>
</dbReference>
<evidence type="ECO:0000256" key="5">
    <source>
        <dbReference type="ARBA" id="ARBA00022692"/>
    </source>
</evidence>
<keyword evidence="8" id="KW-0157">Chromophore</keyword>
<keyword evidence="5 11" id="KW-0812">Transmembrane</keyword>
<proteinExistence type="inferred from homology"/>
<evidence type="ECO:0000256" key="6">
    <source>
        <dbReference type="ARBA" id="ARBA00022925"/>
    </source>
</evidence>
<evidence type="ECO:0000256" key="1">
    <source>
        <dbReference type="ARBA" id="ARBA00004141"/>
    </source>
</evidence>
<dbReference type="VEuPathDB" id="FungiDB:PSHT_13854"/>
<name>A0A2S4UNJ9_9BASI</name>
<keyword evidence="4" id="KW-0716">Sensory transduction</keyword>
<evidence type="ECO:0000256" key="2">
    <source>
        <dbReference type="ARBA" id="ARBA00008130"/>
    </source>
</evidence>
<evidence type="ECO:0000256" key="9">
    <source>
        <dbReference type="ARBA" id="ARBA00023136"/>
    </source>
</evidence>
<dbReference type="Gene3D" id="1.20.1070.10">
    <property type="entry name" value="Rhodopsin 7-helix transmembrane proteins"/>
    <property type="match status" value="2"/>
</dbReference>
<dbReference type="SMART" id="SM01021">
    <property type="entry name" value="Bac_rhodopsin"/>
    <property type="match status" value="1"/>
</dbReference>